<evidence type="ECO:0000256" key="3">
    <source>
        <dbReference type="ARBA" id="ARBA00022475"/>
    </source>
</evidence>
<feature type="domain" description="ABC transmembrane type-1" evidence="8">
    <location>
        <begin position="102"/>
        <end position="497"/>
    </location>
</feature>
<dbReference type="GO" id="GO:0005886">
    <property type="term" value="C:plasma membrane"/>
    <property type="evidence" value="ECO:0007669"/>
    <property type="project" value="UniProtKB-SubCell"/>
</dbReference>
<comment type="caution">
    <text evidence="9">The sequence shown here is derived from an EMBL/GenBank/DDBJ whole genome shotgun (WGS) entry which is preliminary data.</text>
</comment>
<dbReference type="Pfam" id="PF00528">
    <property type="entry name" value="BPD_transp_1"/>
    <property type="match status" value="1"/>
</dbReference>
<keyword evidence="4 7" id="KW-0812">Transmembrane</keyword>
<feature type="transmembrane region" description="Helical" evidence="7">
    <location>
        <begin position="480"/>
        <end position="501"/>
    </location>
</feature>
<dbReference type="GO" id="GO:0055085">
    <property type="term" value="P:transmembrane transport"/>
    <property type="evidence" value="ECO:0007669"/>
    <property type="project" value="InterPro"/>
</dbReference>
<feature type="transmembrane region" description="Helical" evidence="7">
    <location>
        <begin position="316"/>
        <end position="334"/>
    </location>
</feature>
<evidence type="ECO:0000313" key="10">
    <source>
        <dbReference type="Proteomes" id="UP000562124"/>
    </source>
</evidence>
<proteinExistence type="inferred from homology"/>
<evidence type="ECO:0000256" key="6">
    <source>
        <dbReference type="ARBA" id="ARBA00023136"/>
    </source>
</evidence>
<feature type="transmembrane region" description="Helical" evidence="7">
    <location>
        <begin position="108"/>
        <end position="129"/>
    </location>
</feature>
<dbReference type="InterPro" id="IPR000515">
    <property type="entry name" value="MetI-like"/>
</dbReference>
<accession>A0A7Y0LXT4</accession>
<keyword evidence="10" id="KW-1185">Reference proteome</keyword>
<dbReference type="EMBL" id="JABCJJ010000007">
    <property type="protein sequence ID" value="NMR19866.1"/>
    <property type="molecule type" value="Genomic_DNA"/>
</dbReference>
<feature type="transmembrane region" description="Helical" evidence="7">
    <location>
        <begin position="232"/>
        <end position="254"/>
    </location>
</feature>
<feature type="transmembrane region" description="Helical" evidence="7">
    <location>
        <begin position="141"/>
        <end position="162"/>
    </location>
</feature>
<evidence type="ECO:0000259" key="8">
    <source>
        <dbReference type="PROSITE" id="PS50928"/>
    </source>
</evidence>
<comment type="similarity">
    <text evidence="7">Belongs to the binding-protein-dependent transport system permease family.</text>
</comment>
<dbReference type="Gene3D" id="1.10.3720.10">
    <property type="entry name" value="MetI-like"/>
    <property type="match status" value="1"/>
</dbReference>
<comment type="subcellular location">
    <subcellularLocation>
        <location evidence="1 7">Cell membrane</location>
        <topology evidence="1 7">Multi-pass membrane protein</topology>
    </subcellularLocation>
</comment>
<dbReference type="PANTHER" id="PTHR30465">
    <property type="entry name" value="INNER MEMBRANE ABC TRANSPORTER"/>
    <property type="match status" value="1"/>
</dbReference>
<feature type="transmembrane region" description="Helical" evidence="7">
    <location>
        <begin position="261"/>
        <end position="280"/>
    </location>
</feature>
<protein>
    <submittedName>
        <fullName evidence="9">ABC transporter permease subunit</fullName>
    </submittedName>
</protein>
<feature type="transmembrane region" description="Helical" evidence="7">
    <location>
        <begin position="286"/>
        <end position="309"/>
    </location>
</feature>
<feature type="transmembrane region" description="Helical" evidence="7">
    <location>
        <begin position="203"/>
        <end position="226"/>
    </location>
</feature>
<evidence type="ECO:0000313" key="9">
    <source>
        <dbReference type="EMBL" id="NMR19866.1"/>
    </source>
</evidence>
<evidence type="ECO:0000256" key="5">
    <source>
        <dbReference type="ARBA" id="ARBA00022989"/>
    </source>
</evidence>
<dbReference type="SUPFAM" id="SSF161098">
    <property type="entry name" value="MetI-like"/>
    <property type="match status" value="1"/>
</dbReference>
<gene>
    <name evidence="9" type="ORF">HIR71_06455</name>
</gene>
<keyword evidence="2 7" id="KW-0813">Transport</keyword>
<feature type="transmembrane region" description="Helical" evidence="7">
    <location>
        <begin position="174"/>
        <end position="196"/>
    </location>
</feature>
<dbReference type="AlphaFoldDB" id="A0A7Y0LXT4"/>
<evidence type="ECO:0000256" key="2">
    <source>
        <dbReference type="ARBA" id="ARBA00022448"/>
    </source>
</evidence>
<dbReference type="InterPro" id="IPR035906">
    <property type="entry name" value="MetI-like_sf"/>
</dbReference>
<sequence>MPVVVRRLLVSLLVVLASTALMYGLVALSGNPLQDLLEYSGPDRDARIAARTAALDLDEPVPVRYALWLQDVGRCVVPGGGDCTLGLDRQSRPVLPQLGSALGSTLRLVAAATAGAMVVGVVAGVVSALRQYGAFDHAATLVAFVCFSLPVFWVSTLLKQYVAIDLNTWLGDPSLAYGTIVAIGLAAGAGWALLVGGSARRRALVLVVAAAATSSTLLALIISGWFRRPSLGVLGVAVSAVVAALLWSALLVGLRRRARPVLRGAIGSAVVGAAVVAVAQSRLADATWLTLGLVAVLVVALAALTGWALGGHARRAAAQVAALTGGTVVVLMVVDQLLRAYPALYHATDGRPVSTTGSRTPNLDGTFWETNLDLALHLVLPTIAVMLVSVATYTRFTRSGMLETLAQDHVRTARAGGLDERDVVVGHALRNALVPLVTLVAFDLAGILGGAVVVETVFGWNGLGRLFATGLANVDPNPVMAFFLVAAVATVTCNLLADLAYARLDPRIRLR</sequence>
<dbReference type="CDD" id="cd06261">
    <property type="entry name" value="TM_PBP2"/>
    <property type="match status" value="1"/>
</dbReference>
<organism evidence="9 10">
    <name type="scientific">Cellulomonas fimi</name>
    <dbReference type="NCBI Taxonomy" id="1708"/>
    <lineage>
        <taxon>Bacteria</taxon>
        <taxon>Bacillati</taxon>
        <taxon>Actinomycetota</taxon>
        <taxon>Actinomycetes</taxon>
        <taxon>Micrococcales</taxon>
        <taxon>Cellulomonadaceae</taxon>
        <taxon>Cellulomonas</taxon>
    </lineage>
</organism>
<keyword evidence="6 7" id="KW-0472">Membrane</keyword>
<dbReference type="RefSeq" id="WP_169324240.1">
    <property type="nucleotide sequence ID" value="NZ_JABCJJ010000007.1"/>
</dbReference>
<evidence type="ECO:0000256" key="4">
    <source>
        <dbReference type="ARBA" id="ARBA00022692"/>
    </source>
</evidence>
<feature type="transmembrane region" description="Helical" evidence="7">
    <location>
        <begin position="374"/>
        <end position="393"/>
    </location>
</feature>
<evidence type="ECO:0000256" key="7">
    <source>
        <dbReference type="RuleBase" id="RU363032"/>
    </source>
</evidence>
<feature type="transmembrane region" description="Helical" evidence="7">
    <location>
        <begin position="436"/>
        <end position="460"/>
    </location>
</feature>
<dbReference type="Proteomes" id="UP000562124">
    <property type="component" value="Unassembled WGS sequence"/>
</dbReference>
<dbReference type="PANTHER" id="PTHR30465:SF0">
    <property type="entry name" value="OLIGOPEPTIDE TRANSPORT SYSTEM PERMEASE PROTEIN APPB"/>
    <property type="match status" value="1"/>
</dbReference>
<dbReference type="PROSITE" id="PS50928">
    <property type="entry name" value="ABC_TM1"/>
    <property type="match status" value="1"/>
</dbReference>
<name>A0A7Y0LXT4_CELFI</name>
<reference evidence="9 10" key="1">
    <citation type="submission" date="2020-04" db="EMBL/GenBank/DDBJ databases">
        <title>Sequencing and Assembly of C. fimi.</title>
        <authorList>
            <person name="Ramsey A.R."/>
        </authorList>
    </citation>
    <scope>NUCLEOTIDE SEQUENCE [LARGE SCALE GENOMIC DNA]</scope>
    <source>
        <strain evidence="9 10">SB</strain>
    </source>
</reference>
<keyword evidence="3" id="KW-1003">Cell membrane</keyword>
<evidence type="ECO:0000256" key="1">
    <source>
        <dbReference type="ARBA" id="ARBA00004651"/>
    </source>
</evidence>
<keyword evidence="5 7" id="KW-1133">Transmembrane helix</keyword>